<comment type="caution">
    <text evidence="2">The sequence shown here is derived from an EMBL/GenBank/DDBJ whole genome shotgun (WGS) entry which is preliminary data.</text>
</comment>
<evidence type="ECO:0000259" key="1">
    <source>
        <dbReference type="Pfam" id="PF21530"/>
    </source>
</evidence>
<keyword evidence="2" id="KW-0347">Helicase</keyword>
<dbReference type="Proteomes" id="UP000887116">
    <property type="component" value="Unassembled WGS sequence"/>
</dbReference>
<keyword evidence="3" id="KW-1185">Reference proteome</keyword>
<keyword evidence="2" id="KW-0067">ATP-binding</keyword>
<dbReference type="Pfam" id="PF21530">
    <property type="entry name" value="Pif1_2B_dom"/>
    <property type="match status" value="1"/>
</dbReference>
<evidence type="ECO:0000313" key="3">
    <source>
        <dbReference type="Proteomes" id="UP000887116"/>
    </source>
</evidence>
<dbReference type="GO" id="GO:0004386">
    <property type="term" value="F:helicase activity"/>
    <property type="evidence" value="ECO:0007669"/>
    <property type="project" value="UniProtKB-KW"/>
</dbReference>
<sequence length="241" mass="26809">MFVGWTSPPAVILHGEGSYTGLVPSQPHFGPFQPKVVLHVPVLSLGYILEKTLLNKSGQFANKLIQIGDGRVPEDPSTGLIIMPCGQIVNSPNELLSKVYPNIPQNFNDQDWLSHRAILVSRNDVVEKLNVTIQKQLPGQKYAYKSIDCILNDSEEVQYHIEFLTSIQIPDLQAHNLILKVGAQIMLIRNIDAPRLCNDTRLIVKKLMQHVIQATVLTRCAKVACTPKGKMRCTGRITVPC</sequence>
<accession>A0A8X6GZP6</accession>
<keyword evidence="2" id="KW-0378">Hydrolase</keyword>
<dbReference type="PANTHER" id="PTHR10492">
    <property type="match status" value="1"/>
</dbReference>
<name>A0A8X6GZP6_TRICU</name>
<dbReference type="InterPro" id="IPR049163">
    <property type="entry name" value="Pif1-like_2B_dom"/>
</dbReference>
<evidence type="ECO:0000313" key="2">
    <source>
        <dbReference type="EMBL" id="GFQ77004.1"/>
    </source>
</evidence>
<gene>
    <name evidence="2" type="primary">OCBIM_22024930mg</name>
    <name evidence="2" type="ORF">TNCT_94081</name>
</gene>
<organism evidence="2 3">
    <name type="scientific">Trichonephila clavata</name>
    <name type="common">Joro spider</name>
    <name type="synonym">Nephila clavata</name>
    <dbReference type="NCBI Taxonomy" id="2740835"/>
    <lineage>
        <taxon>Eukaryota</taxon>
        <taxon>Metazoa</taxon>
        <taxon>Ecdysozoa</taxon>
        <taxon>Arthropoda</taxon>
        <taxon>Chelicerata</taxon>
        <taxon>Arachnida</taxon>
        <taxon>Araneae</taxon>
        <taxon>Araneomorphae</taxon>
        <taxon>Entelegynae</taxon>
        <taxon>Araneoidea</taxon>
        <taxon>Nephilidae</taxon>
        <taxon>Trichonephila</taxon>
    </lineage>
</organism>
<proteinExistence type="predicted"/>
<feature type="domain" description="DNA helicase Pif1-like 2B" evidence="1">
    <location>
        <begin position="162"/>
        <end position="207"/>
    </location>
</feature>
<dbReference type="AlphaFoldDB" id="A0A8X6GZP6"/>
<protein>
    <submittedName>
        <fullName evidence="2">ATP-dependent DNA helicase</fullName>
    </submittedName>
</protein>
<keyword evidence="2" id="KW-0547">Nucleotide-binding</keyword>
<dbReference type="InterPro" id="IPR027417">
    <property type="entry name" value="P-loop_NTPase"/>
</dbReference>
<reference evidence="2" key="1">
    <citation type="submission" date="2020-07" db="EMBL/GenBank/DDBJ databases">
        <title>Multicomponent nature underlies the extraordinary mechanical properties of spider dragline silk.</title>
        <authorList>
            <person name="Kono N."/>
            <person name="Nakamura H."/>
            <person name="Mori M."/>
            <person name="Yoshida Y."/>
            <person name="Ohtoshi R."/>
            <person name="Malay A.D."/>
            <person name="Moran D.A.P."/>
            <person name="Tomita M."/>
            <person name="Numata K."/>
            <person name="Arakawa K."/>
        </authorList>
    </citation>
    <scope>NUCLEOTIDE SEQUENCE</scope>
</reference>
<dbReference type="PANTHER" id="PTHR10492:SF95">
    <property type="entry name" value="HELITRON HELICASE-LIKE DOMAIN-CONTAINING PROTEIN"/>
    <property type="match status" value="1"/>
</dbReference>
<dbReference type="OrthoDB" id="272985at2759"/>
<dbReference type="SUPFAM" id="SSF52540">
    <property type="entry name" value="P-loop containing nucleoside triphosphate hydrolases"/>
    <property type="match status" value="1"/>
</dbReference>
<dbReference type="EMBL" id="BMAO01021718">
    <property type="protein sequence ID" value="GFQ77004.1"/>
    <property type="molecule type" value="Genomic_DNA"/>
</dbReference>